<proteinExistence type="predicted"/>
<dbReference type="Proteomes" id="UP000465778">
    <property type="component" value="Unassembled WGS sequence"/>
</dbReference>
<gene>
    <name evidence="1" type="ORF">KIS1582_1237</name>
</gene>
<dbReference type="AlphaFoldDB" id="A0A800NBF6"/>
<evidence type="ECO:0008006" key="3">
    <source>
        <dbReference type="Google" id="ProtNLM"/>
    </source>
</evidence>
<dbReference type="InterPro" id="IPR045527">
    <property type="entry name" value="DUF6470"/>
</dbReference>
<dbReference type="EMBL" id="VDEM01000008">
    <property type="protein sequence ID" value="KAF0825035.1"/>
    <property type="molecule type" value="Genomic_DNA"/>
</dbReference>
<evidence type="ECO:0000313" key="2">
    <source>
        <dbReference type="Proteomes" id="UP000465778"/>
    </source>
</evidence>
<organism evidence="1 2">
    <name type="scientific">Cytobacillus firmus</name>
    <name type="common">Bacillus firmus</name>
    <dbReference type="NCBI Taxonomy" id="1399"/>
    <lineage>
        <taxon>Bacteria</taxon>
        <taxon>Bacillati</taxon>
        <taxon>Bacillota</taxon>
        <taxon>Bacilli</taxon>
        <taxon>Bacillales</taxon>
        <taxon>Bacillaceae</taxon>
        <taxon>Cytobacillus</taxon>
    </lineage>
</organism>
<name>A0A800NBF6_CYTFI</name>
<protein>
    <recommendedName>
        <fullName evidence="3">YviE</fullName>
    </recommendedName>
</protein>
<evidence type="ECO:0000313" key="1">
    <source>
        <dbReference type="EMBL" id="KAF0825035.1"/>
    </source>
</evidence>
<comment type="caution">
    <text evidence="1">The sequence shown here is derived from an EMBL/GenBank/DDBJ whole genome shotgun (WGS) entry which is preliminary data.</text>
</comment>
<accession>A0A800NBF6</accession>
<dbReference type="Pfam" id="PF20074">
    <property type="entry name" value="DUF6470"/>
    <property type="match status" value="1"/>
</dbReference>
<reference evidence="1 2" key="1">
    <citation type="journal article" date="2020" name="G3 (Bethesda)">
        <title>Whole Genome Sequencing and Comparative Genomics of Two Nematicidal Bacillus Strains Reveals a Wide Range of Possible Virulence Factors.</title>
        <authorList>
            <person name="Susic N."/>
            <person name="Janezic S."/>
            <person name="Rupnik M."/>
            <person name="Geric Stare B."/>
        </authorList>
    </citation>
    <scope>NUCLEOTIDE SEQUENCE [LARGE SCALE GENOMIC DNA]</scope>
    <source>
        <strain evidence="1 2">I-1582</strain>
    </source>
</reference>
<dbReference type="RefSeq" id="WP_159344561.1">
    <property type="nucleotide sequence ID" value="NZ_JBALOT010000074.1"/>
</dbReference>
<sequence>MKLPQIQINAVSGKIGIQKTPTAIEMKQPMADMKIRQPHADVKYIQRDAEIKIDQSEAFADAGLKPISRHIQEWAAKGRQQVLKAMATAARQGDQMMSIENKGLAIPGIAKTNSEDPMREFNIGYIPSSPSRVKIHYTPGEFKVNATPKGAEIQINPNKPQIKVRTGSTKIYLKEKPSISFSVPGLNVDYKK</sequence>
<dbReference type="OrthoDB" id="2112831at2"/>